<name>A0A6B0U2X2_9RHOB</name>
<organism evidence="5 6">
    <name type="scientific">Oceanomicrobium pacificus</name>
    <dbReference type="NCBI Taxonomy" id="2692916"/>
    <lineage>
        <taxon>Bacteria</taxon>
        <taxon>Pseudomonadati</taxon>
        <taxon>Pseudomonadota</taxon>
        <taxon>Alphaproteobacteria</taxon>
        <taxon>Rhodobacterales</taxon>
        <taxon>Paracoccaceae</taxon>
        <taxon>Oceanomicrobium</taxon>
    </lineage>
</organism>
<feature type="repeat" description="TPR" evidence="3">
    <location>
        <begin position="114"/>
        <end position="147"/>
    </location>
</feature>
<evidence type="ECO:0000313" key="5">
    <source>
        <dbReference type="EMBL" id="MXU65331.1"/>
    </source>
</evidence>
<dbReference type="Gene3D" id="1.25.40.10">
    <property type="entry name" value="Tetratricopeptide repeat domain"/>
    <property type="match status" value="1"/>
</dbReference>
<dbReference type="PANTHER" id="PTHR45831">
    <property type="entry name" value="LD24721P"/>
    <property type="match status" value="1"/>
</dbReference>
<feature type="signal peptide" evidence="4">
    <location>
        <begin position="1"/>
        <end position="23"/>
    </location>
</feature>
<keyword evidence="2 3" id="KW-0802">TPR repeat</keyword>
<gene>
    <name evidence="5" type="ORF">GSH16_07710</name>
</gene>
<accession>A0A6B0U2X2</accession>
<dbReference type="PANTHER" id="PTHR45831:SF2">
    <property type="entry name" value="LD24721P"/>
    <property type="match status" value="1"/>
</dbReference>
<dbReference type="Pfam" id="PF13431">
    <property type="entry name" value="TPR_17"/>
    <property type="match status" value="1"/>
</dbReference>
<evidence type="ECO:0000256" key="2">
    <source>
        <dbReference type="ARBA" id="ARBA00022803"/>
    </source>
</evidence>
<keyword evidence="1" id="KW-0677">Repeat</keyword>
<dbReference type="InterPro" id="IPR011990">
    <property type="entry name" value="TPR-like_helical_dom_sf"/>
</dbReference>
<dbReference type="InterPro" id="IPR019734">
    <property type="entry name" value="TPR_rpt"/>
</dbReference>
<dbReference type="Proteomes" id="UP000436016">
    <property type="component" value="Unassembled WGS sequence"/>
</dbReference>
<dbReference type="GO" id="GO:0016020">
    <property type="term" value="C:membrane"/>
    <property type="evidence" value="ECO:0007669"/>
    <property type="project" value="TreeGrafter"/>
</dbReference>
<dbReference type="PROSITE" id="PS50005">
    <property type="entry name" value="TPR"/>
    <property type="match status" value="1"/>
</dbReference>
<dbReference type="AlphaFoldDB" id="A0A6B0U2X2"/>
<dbReference type="RefSeq" id="WP_328803200.1">
    <property type="nucleotide sequence ID" value="NZ_WUWG01000003.1"/>
</dbReference>
<reference evidence="5 6" key="1">
    <citation type="submission" date="2019-12" db="EMBL/GenBank/DDBJ databases">
        <title>Strain KN286 was isolated from seawater, which was collected from Caroline Seamount in the tropical western Pacific.</title>
        <authorList>
            <person name="Wang Q."/>
        </authorList>
    </citation>
    <scope>NUCLEOTIDE SEQUENCE [LARGE SCALE GENOMIC DNA]</scope>
    <source>
        <strain evidence="5 6">KN286</strain>
    </source>
</reference>
<dbReference type="InterPro" id="IPR047150">
    <property type="entry name" value="SGT"/>
</dbReference>
<protein>
    <submittedName>
        <fullName evidence="5">Tetratricopeptide repeat protein</fullName>
    </submittedName>
</protein>
<evidence type="ECO:0000256" key="1">
    <source>
        <dbReference type="ARBA" id="ARBA00022737"/>
    </source>
</evidence>
<feature type="chain" id="PRO_5025689335" evidence="4">
    <location>
        <begin position="24"/>
        <end position="192"/>
    </location>
</feature>
<dbReference type="EMBL" id="WUWG01000003">
    <property type="protein sequence ID" value="MXU65331.1"/>
    <property type="molecule type" value="Genomic_DNA"/>
</dbReference>
<keyword evidence="6" id="KW-1185">Reference proteome</keyword>
<dbReference type="GO" id="GO:0060090">
    <property type="term" value="F:molecular adaptor activity"/>
    <property type="evidence" value="ECO:0007669"/>
    <property type="project" value="TreeGrafter"/>
</dbReference>
<dbReference type="GO" id="GO:0006620">
    <property type="term" value="P:post-translational protein targeting to endoplasmic reticulum membrane"/>
    <property type="evidence" value="ECO:0007669"/>
    <property type="project" value="TreeGrafter"/>
</dbReference>
<dbReference type="SUPFAM" id="SSF48452">
    <property type="entry name" value="TPR-like"/>
    <property type="match status" value="1"/>
</dbReference>
<keyword evidence="4" id="KW-0732">Signal</keyword>
<sequence length="192" mass="20895">MTARRIGPPLLLTACLLALPACEDTNRLSPITSGPNAPTGVARGQSVDPLIVGHRLMEAQEYELALQAYTRAIPEHGLNSEVLSSIGTANLKLGRASQASHYLRKALDQDDTFVPAWNNLGIALSALGEYYEAREAFRVAFALDNGATEDIRQNLIRAEDNIAALSRDEEIDSDFMLVRQGNGRYLLVSADE</sequence>
<evidence type="ECO:0000256" key="3">
    <source>
        <dbReference type="PROSITE-ProRule" id="PRU00339"/>
    </source>
</evidence>
<evidence type="ECO:0000313" key="6">
    <source>
        <dbReference type="Proteomes" id="UP000436016"/>
    </source>
</evidence>
<dbReference type="SMART" id="SM00028">
    <property type="entry name" value="TPR"/>
    <property type="match status" value="2"/>
</dbReference>
<comment type="caution">
    <text evidence="5">The sequence shown here is derived from an EMBL/GenBank/DDBJ whole genome shotgun (WGS) entry which is preliminary data.</text>
</comment>
<evidence type="ECO:0000256" key="4">
    <source>
        <dbReference type="SAM" id="SignalP"/>
    </source>
</evidence>
<dbReference type="GO" id="GO:0072380">
    <property type="term" value="C:TRC complex"/>
    <property type="evidence" value="ECO:0007669"/>
    <property type="project" value="TreeGrafter"/>
</dbReference>
<proteinExistence type="predicted"/>